<evidence type="ECO:0000313" key="2">
    <source>
        <dbReference type="Proteomes" id="UP000005446"/>
    </source>
</evidence>
<accession>H0EHE6</accession>
<protein>
    <submittedName>
        <fullName evidence="1">Uncharacterized protein</fullName>
    </submittedName>
</protein>
<name>H0EHE6_GLAL7</name>
<dbReference type="OrthoDB" id="5350595at2759"/>
<sequence length="52" mass="5730">MDFWSRLIAGTSLAPGGNKGASNNPEKRLARFKREYSSLLARLPPSHIMKAS</sequence>
<dbReference type="Proteomes" id="UP000005446">
    <property type="component" value="Unassembled WGS sequence"/>
</dbReference>
<dbReference type="EMBL" id="AGUE01000040">
    <property type="protein sequence ID" value="EHL01975.1"/>
    <property type="molecule type" value="Genomic_DNA"/>
</dbReference>
<keyword evidence="2" id="KW-1185">Reference proteome</keyword>
<organism evidence="1 2">
    <name type="scientific">Glarea lozoyensis (strain ATCC 74030 / MF5533)</name>
    <dbReference type="NCBI Taxonomy" id="1104152"/>
    <lineage>
        <taxon>Eukaryota</taxon>
        <taxon>Fungi</taxon>
        <taxon>Dikarya</taxon>
        <taxon>Ascomycota</taxon>
        <taxon>Pezizomycotina</taxon>
        <taxon>Leotiomycetes</taxon>
        <taxon>Helotiales</taxon>
        <taxon>Helotiaceae</taxon>
        <taxon>Glarea</taxon>
    </lineage>
</organism>
<proteinExistence type="predicted"/>
<dbReference type="InParanoid" id="H0EHE6"/>
<dbReference type="HOGENOM" id="CLU_3087425_0_0_1"/>
<evidence type="ECO:0000313" key="1">
    <source>
        <dbReference type="EMBL" id="EHL01975.1"/>
    </source>
</evidence>
<dbReference type="AlphaFoldDB" id="H0EHE6"/>
<reference evidence="1 2" key="1">
    <citation type="journal article" date="2012" name="Eukaryot. Cell">
        <title>Genome sequence of the fungus Glarea lozoyensis: the first genome sequence of a species from the Helotiaceae family.</title>
        <authorList>
            <person name="Youssar L."/>
            <person name="Gruening B.A."/>
            <person name="Erxleben A."/>
            <person name="Guenther S."/>
            <person name="Huettel W."/>
        </authorList>
    </citation>
    <scope>NUCLEOTIDE SEQUENCE [LARGE SCALE GENOMIC DNA]</scope>
    <source>
        <strain evidence="2">ATCC 74030 / MF5533</strain>
    </source>
</reference>
<comment type="caution">
    <text evidence="1">The sequence shown here is derived from an EMBL/GenBank/DDBJ whole genome shotgun (WGS) entry which is preliminary data.</text>
</comment>
<gene>
    <name evidence="1" type="ORF">M7I_1924</name>
</gene>